<dbReference type="EMBL" id="GGEC01038040">
    <property type="protein sequence ID" value="MBX18524.1"/>
    <property type="molecule type" value="Transcribed_RNA"/>
</dbReference>
<evidence type="ECO:0000313" key="1">
    <source>
        <dbReference type="EMBL" id="MBX18524.1"/>
    </source>
</evidence>
<sequence length="63" mass="7362">MMQTFFLKLIGGIWTSNCVQMQDFLGHQFDYFGAAGEKWRKVKKSRVRQGHKSISGHVTEDWL</sequence>
<organism evidence="1">
    <name type="scientific">Rhizophora mucronata</name>
    <name type="common">Asiatic mangrove</name>
    <dbReference type="NCBI Taxonomy" id="61149"/>
    <lineage>
        <taxon>Eukaryota</taxon>
        <taxon>Viridiplantae</taxon>
        <taxon>Streptophyta</taxon>
        <taxon>Embryophyta</taxon>
        <taxon>Tracheophyta</taxon>
        <taxon>Spermatophyta</taxon>
        <taxon>Magnoliopsida</taxon>
        <taxon>eudicotyledons</taxon>
        <taxon>Gunneridae</taxon>
        <taxon>Pentapetalae</taxon>
        <taxon>rosids</taxon>
        <taxon>fabids</taxon>
        <taxon>Malpighiales</taxon>
        <taxon>Rhizophoraceae</taxon>
        <taxon>Rhizophora</taxon>
    </lineage>
</organism>
<name>A0A2P2LKM4_RHIMU</name>
<dbReference type="AlphaFoldDB" id="A0A2P2LKM4"/>
<protein>
    <submittedName>
        <fullName evidence="1">Uncharacterized protein</fullName>
    </submittedName>
</protein>
<proteinExistence type="predicted"/>
<reference evidence="1" key="1">
    <citation type="submission" date="2018-02" db="EMBL/GenBank/DDBJ databases">
        <title>Rhizophora mucronata_Transcriptome.</title>
        <authorList>
            <person name="Meera S.P."/>
            <person name="Sreeshan A."/>
            <person name="Augustine A."/>
        </authorList>
    </citation>
    <scope>NUCLEOTIDE SEQUENCE</scope>
    <source>
        <tissue evidence="1">Leaf</tissue>
    </source>
</reference>
<accession>A0A2P2LKM4</accession>